<name>A0ABS7F2K3_9PROT</name>
<feature type="region of interest" description="Disordered" evidence="1">
    <location>
        <begin position="1"/>
        <end position="27"/>
    </location>
</feature>
<protein>
    <submittedName>
        <fullName evidence="2">Uncharacterized protein</fullName>
    </submittedName>
</protein>
<accession>A0ABS7F2K3</accession>
<dbReference type="InterPro" id="IPR013320">
    <property type="entry name" value="ConA-like_dom_sf"/>
</dbReference>
<dbReference type="RefSeq" id="WP_220117594.1">
    <property type="nucleotide sequence ID" value="NZ_JAHZUY010000023.1"/>
</dbReference>
<evidence type="ECO:0000313" key="2">
    <source>
        <dbReference type="EMBL" id="MBW8269840.1"/>
    </source>
</evidence>
<dbReference type="Proteomes" id="UP001519924">
    <property type="component" value="Unassembled WGS sequence"/>
</dbReference>
<feature type="compositionally biased region" description="Low complexity" evidence="1">
    <location>
        <begin position="1"/>
        <end position="11"/>
    </location>
</feature>
<evidence type="ECO:0000313" key="3">
    <source>
        <dbReference type="Proteomes" id="UP001519924"/>
    </source>
</evidence>
<sequence length="302" mass="32259">MSGAWRPPAADARARLAPPPDEPPPLDEALHPVLARVWREILSCGTPQTPGIAAVLDAEAGGYLPGGTCLESSRNWSGARAVPVGGQRFRFVAGGWQAPRLAPAAAPDAAGLDHRCSVWIGFGGHRLWSRALPQLGTLHIAGAPDRHLPFVQWWIRGNPRSGALILDRPRIGPGERVLCFLWLRSPWQAAIWLANANARTPPVAACLRSPDDGVPAAGASAQWIVERPRDPRTKALHPLADFGTVVFGDAAAGATGVPERPAGADRLHRMIAATGLPRRSRCIAAPRRRTGPRGPLVEVTFR</sequence>
<gene>
    <name evidence="2" type="ORF">K1J50_10105</name>
</gene>
<reference evidence="2 3" key="1">
    <citation type="submission" date="2021-08" db="EMBL/GenBank/DDBJ databases">
        <title>Caldovatus sediminis gen. nov., sp. nov., a moderately thermophilic bacterium isolated from a hot spring.</title>
        <authorList>
            <person name="Hu C.-J."/>
            <person name="Li W.-J."/>
            <person name="Xian W.-D."/>
        </authorList>
    </citation>
    <scope>NUCLEOTIDE SEQUENCE [LARGE SCALE GENOMIC DNA]</scope>
    <source>
        <strain evidence="2 3">SYSU G05006</strain>
    </source>
</reference>
<dbReference type="InterPro" id="IPR000250">
    <property type="entry name" value="Peptidase_G1"/>
</dbReference>
<dbReference type="Pfam" id="PF01828">
    <property type="entry name" value="Peptidase_A4"/>
    <property type="match status" value="1"/>
</dbReference>
<evidence type="ECO:0000256" key="1">
    <source>
        <dbReference type="SAM" id="MobiDB-lite"/>
    </source>
</evidence>
<dbReference type="InterPro" id="IPR038656">
    <property type="entry name" value="Peptidase_G1_sf"/>
</dbReference>
<proteinExistence type="predicted"/>
<dbReference type="PANTHER" id="PTHR37536">
    <property type="entry name" value="PUTATIVE (AFU_ORTHOLOGUE AFUA_3G02970)-RELATED"/>
    <property type="match status" value="1"/>
</dbReference>
<comment type="caution">
    <text evidence="2">The sequence shown here is derived from an EMBL/GenBank/DDBJ whole genome shotgun (WGS) entry which is preliminary data.</text>
</comment>
<dbReference type="PANTHER" id="PTHR37536:SF1">
    <property type="entry name" value="ASPERGILLOPEPSIN, PUTAITVE (AFU_ORTHOLOGUE AFUA_7G01200)"/>
    <property type="match status" value="1"/>
</dbReference>
<organism evidence="2 3">
    <name type="scientific">Caldovatus aquaticus</name>
    <dbReference type="NCBI Taxonomy" id="2865671"/>
    <lineage>
        <taxon>Bacteria</taxon>
        <taxon>Pseudomonadati</taxon>
        <taxon>Pseudomonadota</taxon>
        <taxon>Alphaproteobacteria</taxon>
        <taxon>Acetobacterales</taxon>
        <taxon>Roseomonadaceae</taxon>
        <taxon>Caldovatus</taxon>
    </lineage>
</organism>
<dbReference type="EMBL" id="JAHZUY010000023">
    <property type="protein sequence ID" value="MBW8269840.1"/>
    <property type="molecule type" value="Genomic_DNA"/>
</dbReference>
<dbReference type="Gene3D" id="2.60.120.700">
    <property type="entry name" value="Peptidase G1"/>
    <property type="match status" value="1"/>
</dbReference>
<keyword evidence="3" id="KW-1185">Reference proteome</keyword>
<dbReference type="SUPFAM" id="SSF49899">
    <property type="entry name" value="Concanavalin A-like lectins/glucanases"/>
    <property type="match status" value="1"/>
</dbReference>